<sequence>MIKTMSEYKFEKLSFWQLLENRSVEIPIIQRDYAQGRAKKEKVRNDFLDALKNALTGDPVELDFVYGSEVNNFLQPLDGQQRLTTLFLLHWFIANKEGKLDEVKERLLKFTYETRTSSREFCQELVSKSIAYENLLPINEGKEITTENQLSETIKNASWFVISWKNDPTISAMLIMLDAIQAKFKESSDWWQKLTETEEDECPITFLYIKLENFGLSDDLYIKMNARGKALTPFENFKSRFEKHIKENGWEKEITNPQETFAHKIDTVWTDLFWKYKEKIERIDDNGEVSIEYKIDDRLTNFITGIAINYYAQRLEIQPDKDDEEKTRKELEQKSRTKNITENAVKRERIERRMITLFNNPDEIIPSDFPTKESFEYLVQCIDIYTKSSYTELKPDIDLWKYCEETLFKDIIQNKKAEWQNRAIFYAQTIYLLNADFDERSFNDWIRVVRNIVENSTIDSSATFVSAVNLIHELSNGCSNIHEYLSTNTVNAGHAEYQVKEEIEKAKIIIENPDAKQVIHDTEDTSFCKGKIDFALYCTDYDVENPNSTAFNKGKSEKILLIITDNFVDMETKLSDDFKRAFLTIGSNDYYEVWGTWSWSFDSHKRWLLGKNNDLKEFLLSKDWKRDYLKELFTQLVDKNTFKQIIDDYIVPSNMPNWKQRLIKEENLLNSATFILIPNDNSYCKLAWQQRPSREDQVNKIK</sequence>
<reference evidence="2 3" key="1">
    <citation type="submission" date="2017-06" db="EMBL/GenBank/DDBJ databases">
        <title>Description of Avrilella dinanensis gen. nov. sp. nov.</title>
        <authorList>
            <person name="Leyer C."/>
            <person name="Sassi M."/>
            <person name="Minet J."/>
            <person name="Kayal S."/>
            <person name="Cattoir V."/>
        </authorList>
    </citation>
    <scope>NUCLEOTIDE SEQUENCE [LARGE SCALE GENOMIC DNA]</scope>
    <source>
        <strain evidence="2 3">UR159</strain>
    </source>
</reference>
<evidence type="ECO:0000313" key="3">
    <source>
        <dbReference type="Proteomes" id="UP000231960"/>
    </source>
</evidence>
<dbReference type="OrthoDB" id="3654724at2"/>
<gene>
    <name evidence="2" type="ORF">CDL10_00465</name>
</gene>
<name>A0A2M9R2P8_9FLAO</name>
<protein>
    <recommendedName>
        <fullName evidence="1">GmrSD restriction endonucleases N-terminal domain-containing protein</fullName>
    </recommendedName>
</protein>
<accession>A0A2M9R2P8</accession>
<evidence type="ECO:0000313" key="2">
    <source>
        <dbReference type="EMBL" id="PJR03136.1"/>
    </source>
</evidence>
<comment type="caution">
    <text evidence="2">The sequence shown here is derived from an EMBL/GenBank/DDBJ whole genome shotgun (WGS) entry which is preliminary data.</text>
</comment>
<dbReference type="Pfam" id="PF03235">
    <property type="entry name" value="GmrSD_N"/>
    <property type="match status" value="1"/>
</dbReference>
<feature type="domain" description="GmrSD restriction endonucleases N-terminal" evidence="1">
    <location>
        <begin position="17"/>
        <end position="241"/>
    </location>
</feature>
<dbReference type="InterPro" id="IPR004919">
    <property type="entry name" value="GmrSD_N"/>
</dbReference>
<keyword evidence="3" id="KW-1185">Reference proteome</keyword>
<dbReference type="Proteomes" id="UP000231960">
    <property type="component" value="Unassembled WGS sequence"/>
</dbReference>
<evidence type="ECO:0000259" key="1">
    <source>
        <dbReference type="Pfam" id="PF03235"/>
    </source>
</evidence>
<dbReference type="EMBL" id="NIPO01000001">
    <property type="protein sequence ID" value="PJR03136.1"/>
    <property type="molecule type" value="Genomic_DNA"/>
</dbReference>
<proteinExistence type="predicted"/>
<dbReference type="AlphaFoldDB" id="A0A2M9R2P8"/>
<organism evidence="2 3">
    <name type="scientific">Avrilella dinanensis</name>
    <dbReference type="NCBI Taxonomy" id="2008672"/>
    <lineage>
        <taxon>Bacteria</taxon>
        <taxon>Pseudomonadati</taxon>
        <taxon>Bacteroidota</taxon>
        <taxon>Flavobacteriia</taxon>
        <taxon>Flavobacteriales</taxon>
        <taxon>Flavobacteriaceae</taxon>
        <taxon>Avrilella</taxon>
    </lineage>
</organism>